<dbReference type="EMBL" id="ASPP01005435">
    <property type="protein sequence ID" value="ETO30534.1"/>
    <property type="molecule type" value="Genomic_DNA"/>
</dbReference>
<name>X6NXI5_RETFI</name>
<protein>
    <submittedName>
        <fullName evidence="1">Uncharacterized protein</fullName>
    </submittedName>
</protein>
<evidence type="ECO:0000313" key="2">
    <source>
        <dbReference type="Proteomes" id="UP000023152"/>
    </source>
</evidence>
<dbReference type="Proteomes" id="UP000023152">
    <property type="component" value="Unassembled WGS sequence"/>
</dbReference>
<sequence>MHKIKKRTSIEHQVVSDEKFNKKFIKSLYAKSYSIKKLNQKLSLNYANNMLKTVYLVVFGHYSTQFSVSLEVYKALVAKFSSRLKLCSTFFFVFKYTKLFFDPKLHKKCFIIDCFYQKNIFTKLSFVNFKKNTLLRCVPSFRVAKGCKFLWCALFFSINIKRLRKKRYREVLVNLCKKKYLKEIPEFLTFHKDYLDTKDADKRKEKAQRILFKFLTLDGELTRKMFSFKKKKKSKHRFF</sequence>
<evidence type="ECO:0000313" key="1">
    <source>
        <dbReference type="EMBL" id="ETO30534.1"/>
    </source>
</evidence>
<gene>
    <name evidence="1" type="ORF">RFI_06586</name>
</gene>
<comment type="caution">
    <text evidence="1">The sequence shown here is derived from an EMBL/GenBank/DDBJ whole genome shotgun (WGS) entry which is preliminary data.</text>
</comment>
<proteinExistence type="predicted"/>
<reference evidence="1 2" key="1">
    <citation type="journal article" date="2013" name="Curr. Biol.">
        <title>The Genome of the Foraminiferan Reticulomyxa filosa.</title>
        <authorList>
            <person name="Glockner G."/>
            <person name="Hulsmann N."/>
            <person name="Schleicher M."/>
            <person name="Noegel A.A."/>
            <person name="Eichinger L."/>
            <person name="Gallinger C."/>
            <person name="Pawlowski J."/>
            <person name="Sierra R."/>
            <person name="Euteneuer U."/>
            <person name="Pillet L."/>
            <person name="Moustafa A."/>
            <person name="Platzer M."/>
            <person name="Groth M."/>
            <person name="Szafranski K."/>
            <person name="Schliwa M."/>
        </authorList>
    </citation>
    <scope>NUCLEOTIDE SEQUENCE [LARGE SCALE GENOMIC DNA]</scope>
</reference>
<organism evidence="1 2">
    <name type="scientific">Reticulomyxa filosa</name>
    <dbReference type="NCBI Taxonomy" id="46433"/>
    <lineage>
        <taxon>Eukaryota</taxon>
        <taxon>Sar</taxon>
        <taxon>Rhizaria</taxon>
        <taxon>Retaria</taxon>
        <taxon>Foraminifera</taxon>
        <taxon>Monothalamids</taxon>
        <taxon>Reticulomyxidae</taxon>
        <taxon>Reticulomyxa</taxon>
    </lineage>
</organism>
<accession>X6NXI5</accession>
<keyword evidence="2" id="KW-1185">Reference proteome</keyword>
<dbReference type="AlphaFoldDB" id="X6NXI5"/>